<keyword evidence="2" id="KW-0540">Nuclease</keyword>
<dbReference type="InterPro" id="IPR012296">
    <property type="entry name" value="Nuclease_put_TT1808"/>
</dbReference>
<organism evidence="2 3">
    <name type="scientific">Spirosoma rhododendri</name>
    <dbReference type="NCBI Taxonomy" id="2728024"/>
    <lineage>
        <taxon>Bacteria</taxon>
        <taxon>Pseudomonadati</taxon>
        <taxon>Bacteroidota</taxon>
        <taxon>Cytophagia</taxon>
        <taxon>Cytophagales</taxon>
        <taxon>Cytophagaceae</taxon>
        <taxon>Spirosoma</taxon>
    </lineage>
</organism>
<dbReference type="KEGG" id="srho:HH216_10370"/>
<dbReference type="Pfam" id="PF05685">
    <property type="entry name" value="Uma2"/>
    <property type="match status" value="1"/>
</dbReference>
<dbReference type="GO" id="GO:0004519">
    <property type="term" value="F:endonuclease activity"/>
    <property type="evidence" value="ECO:0007669"/>
    <property type="project" value="UniProtKB-KW"/>
</dbReference>
<dbReference type="InterPro" id="IPR011335">
    <property type="entry name" value="Restrct_endonuc-II-like"/>
</dbReference>
<proteinExistence type="predicted"/>
<dbReference type="Gene3D" id="3.90.1570.10">
    <property type="entry name" value="tt1808, chain A"/>
    <property type="match status" value="1"/>
</dbReference>
<evidence type="ECO:0000259" key="1">
    <source>
        <dbReference type="Pfam" id="PF05685"/>
    </source>
</evidence>
<reference evidence="2 3" key="1">
    <citation type="submission" date="2020-04" db="EMBL/GenBank/DDBJ databases">
        <title>Genome sequencing of novel species.</title>
        <authorList>
            <person name="Heo J."/>
            <person name="Kim S.-J."/>
            <person name="Kim J.-S."/>
            <person name="Hong S.-B."/>
            <person name="Kwon S.-W."/>
        </authorList>
    </citation>
    <scope>NUCLEOTIDE SEQUENCE [LARGE SCALE GENOMIC DNA]</scope>
    <source>
        <strain evidence="2 3">CJU-R4</strain>
    </source>
</reference>
<keyword evidence="2" id="KW-0255">Endonuclease</keyword>
<name>A0A7L5DS68_9BACT</name>
<sequence>MEAVVELPDYEAERGKPIPSKNHAIIQSNLLVELTLNYRGTYQFLSEISLENPRAVPDVAIFSPMPYDPLHDEVRLNQIPLGVIEIMSPSQTQDELIDKAEAYFQAGVQSYWLVNPVFRIVHILHSRDEYTNVTEGTLTDSRLNISLPLANLFQ</sequence>
<dbReference type="EMBL" id="CP051677">
    <property type="protein sequence ID" value="QJD78787.1"/>
    <property type="molecule type" value="Genomic_DNA"/>
</dbReference>
<gene>
    <name evidence="2" type="ORF">HH216_10370</name>
</gene>
<dbReference type="InterPro" id="IPR008538">
    <property type="entry name" value="Uma2"/>
</dbReference>
<keyword evidence="2" id="KW-0378">Hydrolase</keyword>
<dbReference type="PANTHER" id="PTHR34107:SF4">
    <property type="entry name" value="SLL1222 PROTEIN"/>
    <property type="match status" value="1"/>
</dbReference>
<dbReference type="Proteomes" id="UP000501128">
    <property type="component" value="Chromosome"/>
</dbReference>
<dbReference type="RefSeq" id="WP_169550754.1">
    <property type="nucleotide sequence ID" value="NZ_CP051677.1"/>
</dbReference>
<accession>A0A7L5DS68</accession>
<evidence type="ECO:0000313" key="3">
    <source>
        <dbReference type="Proteomes" id="UP000501128"/>
    </source>
</evidence>
<dbReference type="CDD" id="cd06260">
    <property type="entry name" value="DUF820-like"/>
    <property type="match status" value="1"/>
</dbReference>
<dbReference type="AlphaFoldDB" id="A0A7L5DS68"/>
<protein>
    <submittedName>
        <fullName evidence="2">Uma2 family endonuclease</fullName>
    </submittedName>
</protein>
<keyword evidence="3" id="KW-1185">Reference proteome</keyword>
<dbReference type="PANTHER" id="PTHR34107">
    <property type="entry name" value="SLL0198 PROTEIN-RELATED"/>
    <property type="match status" value="1"/>
</dbReference>
<dbReference type="SUPFAM" id="SSF52980">
    <property type="entry name" value="Restriction endonuclease-like"/>
    <property type="match status" value="1"/>
</dbReference>
<feature type="domain" description="Putative restriction endonuclease" evidence="1">
    <location>
        <begin position="11"/>
        <end position="133"/>
    </location>
</feature>
<evidence type="ECO:0000313" key="2">
    <source>
        <dbReference type="EMBL" id="QJD78787.1"/>
    </source>
</evidence>